<dbReference type="Proteomes" id="UP001232245">
    <property type="component" value="Unassembled WGS sequence"/>
</dbReference>
<feature type="domain" description="Methyltransferase type 11" evidence="1">
    <location>
        <begin position="40"/>
        <end position="129"/>
    </location>
</feature>
<dbReference type="InterPro" id="IPR013216">
    <property type="entry name" value="Methyltransf_11"/>
</dbReference>
<sequence>MKTRQDQWNAKLYDDSHSFVSMYGESMIQLLAPRPGERILDVGCGTGDLASTLSNDSIEVIGIDKSENMIKQARDKYPNLSFFPCDATDMDFSNEFNAVFSNAALHWIKPPEKALTCIYKSLKKNGRFVAEFGGKGNVQSLTDAFFELLIQYGYEENLQYNPWYFPSISEYTTLMEDTGFTVKLAQLFERPTPLTGEDGIKKWMTMFATDLFTGIDEAIKTEMLNKLEDKLRDNLYKDGNWILDYRRIRVIGVKES</sequence>
<dbReference type="SUPFAM" id="SSF53335">
    <property type="entry name" value="S-adenosyl-L-methionine-dependent methyltransferases"/>
    <property type="match status" value="1"/>
</dbReference>
<dbReference type="RefSeq" id="WP_145580777.1">
    <property type="nucleotide sequence ID" value="NZ_CADEPK010000227.1"/>
</dbReference>
<protein>
    <submittedName>
        <fullName evidence="2">Ubiquinone/menaquinone biosynthesis C-methylase UbiE</fullName>
    </submittedName>
</protein>
<keyword evidence="3" id="KW-1185">Reference proteome</keyword>
<dbReference type="CDD" id="cd02440">
    <property type="entry name" value="AdoMet_MTases"/>
    <property type="match status" value="1"/>
</dbReference>
<comment type="caution">
    <text evidence="2">The sequence shown here is derived from an EMBL/GenBank/DDBJ whole genome shotgun (WGS) entry which is preliminary data.</text>
</comment>
<dbReference type="PANTHER" id="PTHR43861">
    <property type="entry name" value="TRANS-ACONITATE 2-METHYLTRANSFERASE-RELATED"/>
    <property type="match status" value="1"/>
</dbReference>
<reference evidence="2 3" key="1">
    <citation type="submission" date="2023-07" db="EMBL/GenBank/DDBJ databases">
        <title>Genomic Encyclopedia of Type Strains, Phase IV (KMG-IV): sequencing the most valuable type-strain genomes for metagenomic binning, comparative biology and taxonomic classification.</title>
        <authorList>
            <person name="Goeker M."/>
        </authorList>
    </citation>
    <scope>NUCLEOTIDE SEQUENCE [LARGE SCALE GENOMIC DNA]</scope>
    <source>
        <strain evidence="2 3">DSM 17723</strain>
    </source>
</reference>
<keyword evidence="2" id="KW-0830">Ubiquinone</keyword>
<evidence type="ECO:0000313" key="3">
    <source>
        <dbReference type="Proteomes" id="UP001232245"/>
    </source>
</evidence>
<organism evidence="2 3">
    <name type="scientific">Metabacillus niabensis</name>
    <dbReference type="NCBI Taxonomy" id="324854"/>
    <lineage>
        <taxon>Bacteria</taxon>
        <taxon>Bacillati</taxon>
        <taxon>Bacillota</taxon>
        <taxon>Bacilli</taxon>
        <taxon>Bacillales</taxon>
        <taxon>Bacillaceae</taxon>
        <taxon>Metabacillus</taxon>
    </lineage>
</organism>
<accession>A0ABT9YXL2</accession>
<gene>
    <name evidence="2" type="ORF">J2S02_000127</name>
</gene>
<dbReference type="PANTHER" id="PTHR43861:SF1">
    <property type="entry name" value="TRANS-ACONITATE 2-METHYLTRANSFERASE"/>
    <property type="match status" value="1"/>
</dbReference>
<evidence type="ECO:0000313" key="2">
    <source>
        <dbReference type="EMBL" id="MDQ0223805.1"/>
    </source>
</evidence>
<dbReference type="Pfam" id="PF08241">
    <property type="entry name" value="Methyltransf_11"/>
    <property type="match status" value="1"/>
</dbReference>
<name>A0ABT9YXL2_9BACI</name>
<proteinExistence type="predicted"/>
<dbReference type="InterPro" id="IPR029063">
    <property type="entry name" value="SAM-dependent_MTases_sf"/>
</dbReference>
<evidence type="ECO:0000259" key="1">
    <source>
        <dbReference type="Pfam" id="PF08241"/>
    </source>
</evidence>
<dbReference type="EMBL" id="JAUSTZ010000001">
    <property type="protein sequence ID" value="MDQ0223805.1"/>
    <property type="molecule type" value="Genomic_DNA"/>
</dbReference>
<dbReference type="Gene3D" id="3.40.50.150">
    <property type="entry name" value="Vaccinia Virus protein VP39"/>
    <property type="match status" value="1"/>
</dbReference>